<keyword evidence="2" id="KW-0472">Membrane</keyword>
<organism evidence="4">
    <name type="scientific">Volvox carteri f. nagariensis</name>
    <dbReference type="NCBI Taxonomy" id="3068"/>
    <lineage>
        <taxon>Eukaryota</taxon>
        <taxon>Viridiplantae</taxon>
        <taxon>Chlorophyta</taxon>
        <taxon>core chlorophytes</taxon>
        <taxon>Chlorophyceae</taxon>
        <taxon>CS clade</taxon>
        <taxon>Chlamydomonadales</taxon>
        <taxon>Volvocaceae</taxon>
        <taxon>Volvox</taxon>
    </lineage>
</organism>
<dbReference type="RefSeq" id="XP_002954989.1">
    <property type="nucleotide sequence ID" value="XM_002954943.1"/>
</dbReference>
<feature type="transmembrane region" description="Helical" evidence="2">
    <location>
        <begin position="196"/>
        <end position="220"/>
    </location>
</feature>
<evidence type="ECO:0000256" key="2">
    <source>
        <dbReference type="SAM" id="Phobius"/>
    </source>
</evidence>
<keyword evidence="2" id="KW-1133">Transmembrane helix</keyword>
<dbReference type="GeneID" id="9621791"/>
<name>D8U8G9_VOLCA</name>
<dbReference type="KEGG" id="vcn:VOLCADRAFT_95823"/>
<dbReference type="InParanoid" id="D8U8G9"/>
<dbReference type="Proteomes" id="UP000001058">
    <property type="component" value="Unassembled WGS sequence"/>
</dbReference>
<proteinExistence type="predicted"/>
<keyword evidence="2" id="KW-0812">Transmembrane</keyword>
<feature type="compositionally biased region" description="Low complexity" evidence="1">
    <location>
        <begin position="143"/>
        <end position="161"/>
    </location>
</feature>
<reference evidence="3 4" key="1">
    <citation type="journal article" date="2010" name="Science">
        <title>Genomic analysis of organismal complexity in the multicellular green alga Volvox carteri.</title>
        <authorList>
            <person name="Prochnik S.E."/>
            <person name="Umen J."/>
            <person name="Nedelcu A.M."/>
            <person name="Hallmann A."/>
            <person name="Miller S.M."/>
            <person name="Nishii I."/>
            <person name="Ferris P."/>
            <person name="Kuo A."/>
            <person name="Mitros T."/>
            <person name="Fritz-Laylin L.K."/>
            <person name="Hellsten U."/>
            <person name="Chapman J."/>
            <person name="Simakov O."/>
            <person name="Rensing S.A."/>
            <person name="Terry A."/>
            <person name="Pangilinan J."/>
            <person name="Kapitonov V."/>
            <person name="Jurka J."/>
            <person name="Salamov A."/>
            <person name="Shapiro H."/>
            <person name="Schmutz J."/>
            <person name="Grimwood J."/>
            <person name="Lindquist E."/>
            <person name="Lucas S."/>
            <person name="Grigoriev I.V."/>
            <person name="Schmitt R."/>
            <person name="Kirk D."/>
            <person name="Rokhsar D.S."/>
        </authorList>
    </citation>
    <scope>NUCLEOTIDE SEQUENCE [LARGE SCALE GENOMIC DNA]</scope>
    <source>
        <strain evidence="4">f. Nagariensis / Eve</strain>
    </source>
</reference>
<gene>
    <name evidence="3" type="ORF">VOLCADRAFT_95823</name>
</gene>
<dbReference type="AlphaFoldDB" id="D8U8G9"/>
<sequence>MLPLGSMKVTAAGSAAIGAELYGNLTLDSTGCGLVDDDTLGADLTADLRQELARAFRVSVNSTLITSFGCVDSSIIVNYVVWIPGQDDASEAAVEDAAITANSLNSLVGSDFTANWGAILMSDVTYVVTAVKQSQQGPKEEQLLPSEESSSGSADEAGSSPLPAAAVADTANSTTLITATAAGGGRKSNSSPNIAVITWATAAAGVAVLVAVVAIVSLRLMAKARCRRRTVPITGLLPPPAGSRRIYAWA</sequence>
<evidence type="ECO:0000313" key="3">
    <source>
        <dbReference type="EMBL" id="EFJ43977.1"/>
    </source>
</evidence>
<keyword evidence="4" id="KW-1185">Reference proteome</keyword>
<accession>D8U8G9</accession>
<dbReference type="EMBL" id="GL378368">
    <property type="protein sequence ID" value="EFJ43977.1"/>
    <property type="molecule type" value="Genomic_DNA"/>
</dbReference>
<protein>
    <submittedName>
        <fullName evidence="3">Uncharacterized protein</fullName>
    </submittedName>
</protein>
<evidence type="ECO:0000313" key="4">
    <source>
        <dbReference type="Proteomes" id="UP000001058"/>
    </source>
</evidence>
<feature type="region of interest" description="Disordered" evidence="1">
    <location>
        <begin position="137"/>
        <end position="162"/>
    </location>
</feature>
<evidence type="ECO:0000256" key="1">
    <source>
        <dbReference type="SAM" id="MobiDB-lite"/>
    </source>
</evidence>